<evidence type="ECO:0000256" key="1">
    <source>
        <dbReference type="SAM" id="Phobius"/>
    </source>
</evidence>
<keyword evidence="1" id="KW-0812">Transmembrane</keyword>
<dbReference type="GO" id="GO:0000324">
    <property type="term" value="C:fungal-type vacuole"/>
    <property type="evidence" value="ECO:0007669"/>
    <property type="project" value="TreeGrafter"/>
</dbReference>
<dbReference type="PRINTS" id="PR00160">
    <property type="entry name" value="GLUTAREDOXIN"/>
</dbReference>
<name>A0A165F473_EXIGL</name>
<feature type="domain" description="Glutaredoxin" evidence="2">
    <location>
        <begin position="109"/>
        <end position="169"/>
    </location>
</feature>
<dbReference type="NCBIfam" id="TIGR02180">
    <property type="entry name" value="GRX_euk"/>
    <property type="match status" value="1"/>
</dbReference>
<dbReference type="InterPro" id="IPR002109">
    <property type="entry name" value="Glutaredoxin"/>
</dbReference>
<dbReference type="AlphaFoldDB" id="A0A165F473"/>
<dbReference type="InterPro" id="IPR011899">
    <property type="entry name" value="Glutaredoxin_euk/vir"/>
</dbReference>
<dbReference type="PROSITE" id="PS51354">
    <property type="entry name" value="GLUTAREDOXIN_2"/>
    <property type="match status" value="1"/>
</dbReference>
<organism evidence="3 4">
    <name type="scientific">Exidia glandulosa HHB12029</name>
    <dbReference type="NCBI Taxonomy" id="1314781"/>
    <lineage>
        <taxon>Eukaryota</taxon>
        <taxon>Fungi</taxon>
        <taxon>Dikarya</taxon>
        <taxon>Basidiomycota</taxon>
        <taxon>Agaricomycotina</taxon>
        <taxon>Agaricomycetes</taxon>
        <taxon>Auriculariales</taxon>
        <taxon>Exidiaceae</taxon>
        <taxon>Exidia</taxon>
    </lineage>
</organism>
<dbReference type="GO" id="GO:0005801">
    <property type="term" value="C:cis-Golgi network"/>
    <property type="evidence" value="ECO:0007669"/>
    <property type="project" value="TreeGrafter"/>
</dbReference>
<dbReference type="GO" id="GO:0034599">
    <property type="term" value="P:cellular response to oxidative stress"/>
    <property type="evidence" value="ECO:0007669"/>
    <property type="project" value="TreeGrafter"/>
</dbReference>
<dbReference type="InterPro" id="IPR014025">
    <property type="entry name" value="Glutaredoxin_subgr"/>
</dbReference>
<dbReference type="STRING" id="1314781.A0A165F473"/>
<dbReference type="OrthoDB" id="423313at2759"/>
<keyword evidence="4" id="KW-1185">Reference proteome</keyword>
<dbReference type="SUPFAM" id="SSF52833">
    <property type="entry name" value="Thioredoxin-like"/>
    <property type="match status" value="1"/>
</dbReference>
<reference evidence="3 4" key="1">
    <citation type="journal article" date="2016" name="Mol. Biol. Evol.">
        <title>Comparative Genomics of Early-Diverging Mushroom-Forming Fungi Provides Insights into the Origins of Lignocellulose Decay Capabilities.</title>
        <authorList>
            <person name="Nagy L.G."/>
            <person name="Riley R."/>
            <person name="Tritt A."/>
            <person name="Adam C."/>
            <person name="Daum C."/>
            <person name="Floudas D."/>
            <person name="Sun H."/>
            <person name="Yadav J.S."/>
            <person name="Pangilinan J."/>
            <person name="Larsson K.H."/>
            <person name="Matsuura K."/>
            <person name="Barry K."/>
            <person name="Labutti K."/>
            <person name="Kuo R."/>
            <person name="Ohm R.A."/>
            <person name="Bhattacharya S.S."/>
            <person name="Shirouzu T."/>
            <person name="Yoshinaga Y."/>
            <person name="Martin F.M."/>
            <person name="Grigoriev I.V."/>
            <person name="Hibbett D.S."/>
        </authorList>
    </citation>
    <scope>NUCLEOTIDE SEQUENCE [LARGE SCALE GENOMIC DNA]</scope>
    <source>
        <strain evidence="3 4">HHB12029</strain>
    </source>
</reference>
<dbReference type="InterPro" id="IPR036249">
    <property type="entry name" value="Thioredoxin-like_sf"/>
</dbReference>
<dbReference type="Gene3D" id="3.40.30.10">
    <property type="entry name" value="Glutaredoxin"/>
    <property type="match status" value="1"/>
</dbReference>
<sequence length="203" mass="21899">MLDKIIGGVRAALRRRSTYLGLLVGVVFIILVPVVREPSAISKAAEDVPELHALIYALQRTKVGETLPASLELDSGLPVKAQEWALAADERDMAVWRASARRALQSHPVVVFSKTYCPYSRRAKDLLASFKLDPPPLVFELDTREDGKAIQDALHRLTGRATVPNVIVGPAGESIGGSDDLAALHAAGELLPVLERAIRGGRV</sequence>
<dbReference type="GO" id="GO:0005796">
    <property type="term" value="C:Golgi lumen"/>
    <property type="evidence" value="ECO:0007669"/>
    <property type="project" value="TreeGrafter"/>
</dbReference>
<dbReference type="PANTHER" id="PTHR45694:SF5">
    <property type="entry name" value="GLUTAREDOXIN 2"/>
    <property type="match status" value="1"/>
</dbReference>
<dbReference type="CDD" id="cd03419">
    <property type="entry name" value="GRX_GRXh_1_2_like"/>
    <property type="match status" value="1"/>
</dbReference>
<feature type="transmembrane region" description="Helical" evidence="1">
    <location>
        <begin position="18"/>
        <end position="35"/>
    </location>
</feature>
<dbReference type="EMBL" id="KV426102">
    <property type="protein sequence ID" value="KZV88350.1"/>
    <property type="molecule type" value="Genomic_DNA"/>
</dbReference>
<dbReference type="InParanoid" id="A0A165F473"/>
<dbReference type="Pfam" id="PF00462">
    <property type="entry name" value="Glutaredoxin"/>
    <property type="match status" value="1"/>
</dbReference>
<evidence type="ECO:0000313" key="3">
    <source>
        <dbReference type="EMBL" id="KZV88350.1"/>
    </source>
</evidence>
<protein>
    <submittedName>
        <fullName evidence="3">Glutaredoxin</fullName>
    </submittedName>
</protein>
<dbReference type="Proteomes" id="UP000077266">
    <property type="component" value="Unassembled WGS sequence"/>
</dbReference>
<evidence type="ECO:0000313" key="4">
    <source>
        <dbReference type="Proteomes" id="UP000077266"/>
    </source>
</evidence>
<evidence type="ECO:0000259" key="2">
    <source>
        <dbReference type="Pfam" id="PF00462"/>
    </source>
</evidence>
<dbReference type="PANTHER" id="PTHR45694">
    <property type="entry name" value="GLUTAREDOXIN 2"/>
    <property type="match status" value="1"/>
</dbReference>
<gene>
    <name evidence="3" type="ORF">EXIGLDRAFT_772802</name>
</gene>
<dbReference type="GO" id="GO:0015038">
    <property type="term" value="F:glutathione disulfide oxidoreductase activity"/>
    <property type="evidence" value="ECO:0007669"/>
    <property type="project" value="TreeGrafter"/>
</dbReference>
<keyword evidence="1" id="KW-1133">Transmembrane helix</keyword>
<proteinExistence type="predicted"/>
<accession>A0A165F473</accession>
<keyword evidence="1" id="KW-0472">Membrane</keyword>